<accession>A0A1H9MNR4</accession>
<dbReference type="STRING" id="390241.SAMN04488023_10663"/>
<dbReference type="Pfam" id="PF03203">
    <property type="entry name" value="MerC"/>
    <property type="match status" value="1"/>
</dbReference>
<name>A0A1H9MNR4_9SPHI</name>
<dbReference type="EMBL" id="FOGG01000006">
    <property type="protein sequence ID" value="SER25221.1"/>
    <property type="molecule type" value="Genomic_DNA"/>
</dbReference>
<feature type="transmembrane region" description="Helical" evidence="1">
    <location>
        <begin position="45"/>
        <end position="63"/>
    </location>
</feature>
<dbReference type="GO" id="GO:0015097">
    <property type="term" value="F:mercury ion transmembrane transporter activity"/>
    <property type="evidence" value="ECO:0007669"/>
    <property type="project" value="InterPro"/>
</dbReference>
<gene>
    <name evidence="2" type="ORF">SAMN04488023_10663</name>
</gene>
<feature type="transmembrane region" description="Helical" evidence="1">
    <location>
        <begin position="12"/>
        <end position="33"/>
    </location>
</feature>
<proteinExistence type="predicted"/>
<evidence type="ECO:0000313" key="3">
    <source>
        <dbReference type="Proteomes" id="UP000199572"/>
    </source>
</evidence>
<dbReference type="RefSeq" id="WP_090882692.1">
    <property type="nucleotide sequence ID" value="NZ_FOGG01000006.1"/>
</dbReference>
<reference evidence="2 3" key="1">
    <citation type="submission" date="2016-10" db="EMBL/GenBank/DDBJ databases">
        <authorList>
            <person name="de Groot N.N."/>
        </authorList>
    </citation>
    <scope>NUCLEOTIDE SEQUENCE [LARGE SCALE GENOMIC DNA]</scope>
    <source>
        <strain evidence="2 3">DSM 18610</strain>
    </source>
</reference>
<dbReference type="GO" id="GO:0016020">
    <property type="term" value="C:membrane"/>
    <property type="evidence" value="ECO:0007669"/>
    <property type="project" value="InterPro"/>
</dbReference>
<feature type="transmembrane region" description="Helical" evidence="1">
    <location>
        <begin position="75"/>
        <end position="93"/>
    </location>
</feature>
<dbReference type="InterPro" id="IPR004891">
    <property type="entry name" value="Mercury-R_MerC"/>
</dbReference>
<dbReference type="OrthoDB" id="5966279at2"/>
<feature type="transmembrane region" description="Helical" evidence="1">
    <location>
        <begin position="99"/>
        <end position="119"/>
    </location>
</feature>
<keyword evidence="1" id="KW-1133">Transmembrane helix</keyword>
<dbReference type="AlphaFoldDB" id="A0A1H9MNR4"/>
<evidence type="ECO:0000313" key="2">
    <source>
        <dbReference type="EMBL" id="SER25221.1"/>
    </source>
</evidence>
<sequence>MNILKLNLDKIGISASVLCAIHCAAVPFVITLLPLWGLDFIANEWFEIGMICLSLLLGIWSLGKSIKSHRQFRPLLLLILGFLSIAFGHFSGISVTEPILIPLGGLMIAAAHLINLKYLKKCPVNNNHQH</sequence>
<keyword evidence="3" id="KW-1185">Reference proteome</keyword>
<protein>
    <submittedName>
        <fullName evidence="2">MerC mercury resistance protein</fullName>
    </submittedName>
</protein>
<keyword evidence="1" id="KW-0812">Transmembrane</keyword>
<evidence type="ECO:0000256" key="1">
    <source>
        <dbReference type="SAM" id="Phobius"/>
    </source>
</evidence>
<keyword evidence="1" id="KW-0472">Membrane</keyword>
<organism evidence="2 3">
    <name type="scientific">Pedobacter rhizosphaerae</name>
    <dbReference type="NCBI Taxonomy" id="390241"/>
    <lineage>
        <taxon>Bacteria</taxon>
        <taxon>Pseudomonadati</taxon>
        <taxon>Bacteroidota</taxon>
        <taxon>Sphingobacteriia</taxon>
        <taxon>Sphingobacteriales</taxon>
        <taxon>Sphingobacteriaceae</taxon>
        <taxon>Pedobacter</taxon>
    </lineage>
</organism>
<dbReference type="Proteomes" id="UP000199572">
    <property type="component" value="Unassembled WGS sequence"/>
</dbReference>